<accession>A0A0P0RQF4</accession>
<evidence type="ECO:0000313" key="7">
    <source>
        <dbReference type="Proteomes" id="UP000019146"/>
    </source>
</evidence>
<dbReference type="KEGG" id="bcai:K788_0001927"/>
<evidence type="ECO:0000256" key="1">
    <source>
        <dbReference type="ARBA" id="ARBA00009437"/>
    </source>
</evidence>
<dbReference type="Pfam" id="PF03466">
    <property type="entry name" value="LysR_substrate"/>
    <property type="match status" value="1"/>
</dbReference>
<evidence type="ECO:0000256" key="2">
    <source>
        <dbReference type="ARBA" id="ARBA00023015"/>
    </source>
</evidence>
<organism evidence="6 7">
    <name type="scientific">Paraburkholderia caribensis MBA4</name>
    <dbReference type="NCBI Taxonomy" id="1323664"/>
    <lineage>
        <taxon>Bacteria</taxon>
        <taxon>Pseudomonadati</taxon>
        <taxon>Pseudomonadota</taxon>
        <taxon>Betaproteobacteria</taxon>
        <taxon>Burkholderiales</taxon>
        <taxon>Burkholderiaceae</taxon>
        <taxon>Paraburkholderia</taxon>
    </lineage>
</organism>
<dbReference type="Gene3D" id="3.40.190.10">
    <property type="entry name" value="Periplasmic binding protein-like II"/>
    <property type="match status" value="2"/>
</dbReference>
<geneLocation type="plasmid" evidence="7"/>
<dbReference type="InterPro" id="IPR036390">
    <property type="entry name" value="WH_DNA-bd_sf"/>
</dbReference>
<dbReference type="EMBL" id="CP012748">
    <property type="protein sequence ID" value="ALL71257.1"/>
    <property type="molecule type" value="Genomic_DNA"/>
</dbReference>
<keyword evidence="6" id="KW-0614">Plasmid</keyword>
<dbReference type="PANTHER" id="PTHR30419">
    <property type="entry name" value="HTH-TYPE TRANSCRIPTIONAL REGULATOR YBHD"/>
    <property type="match status" value="1"/>
</dbReference>
<dbReference type="GO" id="GO:0005829">
    <property type="term" value="C:cytosol"/>
    <property type="evidence" value="ECO:0007669"/>
    <property type="project" value="TreeGrafter"/>
</dbReference>
<sequence length="301" mass="33460">MAFDLTLRQLRYFVAAAQTGQFSMAAANEHVSQSAITNAVLALENGLGTRLFERLPQGVTLTPDGQDFYNHARRVLDAARDAVHKPPFRSHDMRGTVRIAASYTVLGYFLPELLARFRATYPFIEFDLRDMERADIERAVLDGDVEIGVVLLSNVDRLSRFGSQVLIRSRRQLWLAPSHPLAQMDAPSLKDIAAHPYILITVDEGEQSTLRYWKKKGIAPNIAFRTSSMEALRGLVAHGFGVTVLSDMVFRPWSLEGKRIDARPITDVVPQMDAGMIWPKGAQLSGPATALQQFLIHACGT</sequence>
<dbReference type="PROSITE" id="PS50931">
    <property type="entry name" value="HTH_LYSR"/>
    <property type="match status" value="1"/>
</dbReference>
<dbReference type="SUPFAM" id="SSF46785">
    <property type="entry name" value="Winged helix' DNA-binding domain"/>
    <property type="match status" value="1"/>
</dbReference>
<dbReference type="Proteomes" id="UP000019146">
    <property type="component" value="Plasmid unnamed"/>
</dbReference>
<dbReference type="InterPro" id="IPR000847">
    <property type="entry name" value="LysR_HTH_N"/>
</dbReference>
<proteinExistence type="inferred from homology"/>
<evidence type="ECO:0000256" key="4">
    <source>
        <dbReference type="ARBA" id="ARBA00023163"/>
    </source>
</evidence>
<dbReference type="GeneID" id="69974639"/>
<gene>
    <name evidence="6" type="ORF">K788_0001927</name>
</gene>
<name>A0A0P0RQF4_9BURK</name>
<dbReference type="FunFam" id="1.10.10.10:FF:000001">
    <property type="entry name" value="LysR family transcriptional regulator"/>
    <property type="match status" value="1"/>
</dbReference>
<keyword evidence="2" id="KW-0805">Transcription regulation</keyword>
<keyword evidence="3" id="KW-0238">DNA-binding</keyword>
<dbReference type="InterPro" id="IPR036388">
    <property type="entry name" value="WH-like_DNA-bd_sf"/>
</dbReference>
<feature type="domain" description="HTH lysR-type" evidence="5">
    <location>
        <begin position="5"/>
        <end position="62"/>
    </location>
</feature>
<dbReference type="GO" id="GO:0003700">
    <property type="term" value="F:DNA-binding transcription factor activity"/>
    <property type="evidence" value="ECO:0007669"/>
    <property type="project" value="InterPro"/>
</dbReference>
<evidence type="ECO:0000256" key="3">
    <source>
        <dbReference type="ARBA" id="ARBA00023125"/>
    </source>
</evidence>
<dbReference type="GO" id="GO:0003677">
    <property type="term" value="F:DNA binding"/>
    <property type="evidence" value="ECO:0007669"/>
    <property type="project" value="UniProtKB-KW"/>
</dbReference>
<dbReference type="InterPro" id="IPR050950">
    <property type="entry name" value="HTH-type_LysR_regulators"/>
</dbReference>
<keyword evidence="4" id="KW-0804">Transcription</keyword>
<dbReference type="AlphaFoldDB" id="A0A0P0RQF4"/>
<comment type="similarity">
    <text evidence="1">Belongs to the LysR transcriptional regulatory family.</text>
</comment>
<dbReference type="PRINTS" id="PR00039">
    <property type="entry name" value="HTHLYSR"/>
</dbReference>
<evidence type="ECO:0000259" key="5">
    <source>
        <dbReference type="PROSITE" id="PS50931"/>
    </source>
</evidence>
<protein>
    <submittedName>
        <fullName evidence="6">Cys regulon transcriptional activator CysB</fullName>
    </submittedName>
</protein>
<evidence type="ECO:0000313" key="6">
    <source>
        <dbReference type="EMBL" id="ALL71257.1"/>
    </source>
</evidence>
<dbReference type="Gene3D" id="1.10.10.10">
    <property type="entry name" value="Winged helix-like DNA-binding domain superfamily/Winged helix DNA-binding domain"/>
    <property type="match status" value="1"/>
</dbReference>
<dbReference type="RefSeq" id="WP_035992643.1">
    <property type="nucleotide sequence ID" value="NZ_CP012748.1"/>
</dbReference>
<dbReference type="Pfam" id="PF00126">
    <property type="entry name" value="HTH_1"/>
    <property type="match status" value="1"/>
</dbReference>
<dbReference type="SUPFAM" id="SSF53850">
    <property type="entry name" value="Periplasmic binding protein-like II"/>
    <property type="match status" value="1"/>
</dbReference>
<dbReference type="InterPro" id="IPR005119">
    <property type="entry name" value="LysR_subst-bd"/>
</dbReference>
<reference evidence="6 7" key="1">
    <citation type="journal article" date="2014" name="Genome Announc.">
        <title>Draft Genome Sequence of the Haloacid-Degrading Burkholderia caribensis Strain MBA4.</title>
        <authorList>
            <person name="Pan Y."/>
            <person name="Kong K.F."/>
            <person name="Tsang J.S."/>
        </authorList>
    </citation>
    <scope>NUCLEOTIDE SEQUENCE [LARGE SCALE GENOMIC DNA]</scope>
    <source>
        <strain evidence="6 7">MBA4</strain>
        <plasmid evidence="7">Plasmid</plasmid>
    </source>
</reference>